<dbReference type="AlphaFoldDB" id="A0A1H9NYY5"/>
<feature type="transmembrane region" description="Helical" evidence="1">
    <location>
        <begin position="30"/>
        <end position="46"/>
    </location>
</feature>
<name>A0A1H9NYY5_9BACI</name>
<dbReference type="GO" id="GO:0005886">
    <property type="term" value="C:plasma membrane"/>
    <property type="evidence" value="ECO:0007669"/>
    <property type="project" value="UniProtKB-SubCell"/>
</dbReference>
<feature type="transmembrane region" description="Helical" evidence="1">
    <location>
        <begin position="170"/>
        <end position="188"/>
    </location>
</feature>
<feature type="transmembrane region" description="Helical" evidence="1">
    <location>
        <begin position="6"/>
        <end position="25"/>
    </location>
</feature>
<comment type="subcellular location">
    <subcellularLocation>
        <location evidence="1">Cell membrane</location>
        <topology evidence="1">Multi-pass membrane protein</topology>
    </subcellularLocation>
</comment>
<feature type="transmembrane region" description="Helical" evidence="1">
    <location>
        <begin position="52"/>
        <end position="73"/>
    </location>
</feature>
<dbReference type="OrthoDB" id="9805479at2"/>
<dbReference type="Pfam" id="PF02592">
    <property type="entry name" value="Vut_1"/>
    <property type="match status" value="1"/>
</dbReference>
<keyword evidence="1" id="KW-1003">Cell membrane</keyword>
<reference evidence="3" key="1">
    <citation type="submission" date="2016-10" db="EMBL/GenBank/DDBJ databases">
        <authorList>
            <person name="Varghese N."/>
            <person name="Submissions S."/>
        </authorList>
    </citation>
    <scope>NUCLEOTIDE SEQUENCE [LARGE SCALE GENOMIC DNA]</scope>
    <source>
        <strain evidence="3">S9</strain>
    </source>
</reference>
<protein>
    <recommendedName>
        <fullName evidence="1">Probable queuosine precursor transporter</fullName>
        <shortName evidence="1">Q precursor transporter</shortName>
    </recommendedName>
</protein>
<feature type="transmembrane region" description="Helical" evidence="1">
    <location>
        <begin position="85"/>
        <end position="104"/>
    </location>
</feature>
<evidence type="ECO:0000313" key="3">
    <source>
        <dbReference type="Proteomes" id="UP000198571"/>
    </source>
</evidence>
<comment type="similarity">
    <text evidence="1">Belongs to the vitamin uptake transporter (VUT/ECF) (TC 2.A.88) family. Q precursor transporter subfamily.</text>
</comment>
<evidence type="ECO:0000256" key="1">
    <source>
        <dbReference type="HAMAP-Rule" id="MF_02088"/>
    </source>
</evidence>
<keyword evidence="3" id="KW-1185">Reference proteome</keyword>
<keyword evidence="1" id="KW-0812">Transmembrane</keyword>
<keyword evidence="1" id="KW-0472">Membrane</keyword>
<dbReference type="HAMAP" id="MF_02088">
    <property type="entry name" value="Q_prec_transport"/>
    <property type="match status" value="1"/>
</dbReference>
<keyword evidence="1" id="KW-0813">Transport</keyword>
<dbReference type="Proteomes" id="UP000198571">
    <property type="component" value="Unassembled WGS sequence"/>
</dbReference>
<comment type="function">
    <text evidence="1">Involved in the import of queuosine (Q) precursors, required for Q precursor salvage.</text>
</comment>
<dbReference type="RefSeq" id="WP_093047027.1">
    <property type="nucleotide sequence ID" value="NZ_FOGT01000001.1"/>
</dbReference>
<dbReference type="PANTHER" id="PTHR34300">
    <property type="entry name" value="QUEUOSINE PRECURSOR TRANSPORTER-RELATED"/>
    <property type="match status" value="1"/>
</dbReference>
<dbReference type="GO" id="GO:0022857">
    <property type="term" value="F:transmembrane transporter activity"/>
    <property type="evidence" value="ECO:0007669"/>
    <property type="project" value="UniProtKB-UniRule"/>
</dbReference>
<dbReference type="NCBIfam" id="TIGR00697">
    <property type="entry name" value="queuosine precursor transporter"/>
    <property type="match status" value="1"/>
</dbReference>
<feature type="transmembrane region" description="Helical" evidence="1">
    <location>
        <begin position="124"/>
        <end position="150"/>
    </location>
</feature>
<evidence type="ECO:0000313" key="2">
    <source>
        <dbReference type="EMBL" id="SER41160.1"/>
    </source>
</evidence>
<keyword evidence="1" id="KW-1133">Transmembrane helix</keyword>
<proteinExistence type="inferred from homology"/>
<dbReference type="EMBL" id="FOGT01000001">
    <property type="protein sequence ID" value="SER41160.1"/>
    <property type="molecule type" value="Genomic_DNA"/>
</dbReference>
<dbReference type="STRING" id="1601833.SAMN05518684_10171"/>
<organism evidence="2 3">
    <name type="scientific">Salipaludibacillus aurantiacus</name>
    <dbReference type="NCBI Taxonomy" id="1601833"/>
    <lineage>
        <taxon>Bacteria</taxon>
        <taxon>Bacillati</taxon>
        <taxon>Bacillota</taxon>
        <taxon>Bacilli</taxon>
        <taxon>Bacillales</taxon>
        <taxon>Bacillaceae</taxon>
    </lineage>
</organism>
<dbReference type="PANTHER" id="PTHR34300:SF2">
    <property type="entry name" value="QUEUOSINE PRECURSOR TRANSPORTER-RELATED"/>
    <property type="match status" value="1"/>
</dbReference>
<feature type="transmembrane region" description="Helical" evidence="1">
    <location>
        <begin position="200"/>
        <end position="218"/>
    </location>
</feature>
<dbReference type="InterPro" id="IPR003744">
    <property type="entry name" value="YhhQ"/>
</dbReference>
<sequence>MPNEMIWFIFAAVNFSMLLLFYRLFGKTGLFVWIGFSTVAANLQVIKLVELFGLVATLGNIMYGTVFLATDILNEKYGKKEARKAVWFGFSSLLAVTIIMQFVLAFQPHADDMAHEHLSFIFELLPQVVVASLLAYLISQLLDVQIYALFKKVFHKPSQLWMRNSFSTAISQFIDTVIFCSIAFYGWYEFGVWLEVLLTTYFIKFIVAAIDTPFIYIARKLNPKEN</sequence>
<gene>
    <name evidence="2" type="ORF">SAMN05518684_10171</name>
</gene>
<accession>A0A1H9NYY5</accession>